<proteinExistence type="inferred from homology"/>
<dbReference type="NCBIfam" id="TIGR00861">
    <property type="entry name" value="MIP"/>
    <property type="match status" value="1"/>
</dbReference>
<dbReference type="PANTHER" id="PTHR43829:SF9">
    <property type="entry name" value="AQUAPORIN-9"/>
    <property type="match status" value="1"/>
</dbReference>
<comment type="catalytic activity">
    <reaction evidence="8">
        <text>H2O(in) = H2O(out)</text>
        <dbReference type="Rhea" id="RHEA:29667"/>
        <dbReference type="ChEBI" id="CHEBI:15377"/>
    </reaction>
</comment>
<dbReference type="Proteomes" id="UP000559027">
    <property type="component" value="Unassembled WGS sequence"/>
</dbReference>
<feature type="transmembrane region" description="Helical" evidence="10">
    <location>
        <begin position="282"/>
        <end position="307"/>
    </location>
</feature>
<evidence type="ECO:0000256" key="3">
    <source>
        <dbReference type="ARBA" id="ARBA00022448"/>
    </source>
</evidence>
<dbReference type="OrthoDB" id="1933717at2759"/>
<keyword evidence="6 10" id="KW-1133">Transmembrane helix</keyword>
<feature type="transmembrane region" description="Helical" evidence="10">
    <location>
        <begin position="230"/>
        <end position="254"/>
    </location>
</feature>
<keyword evidence="7 10" id="KW-0472">Membrane</keyword>
<evidence type="ECO:0000256" key="9">
    <source>
        <dbReference type="SAM" id="MobiDB-lite"/>
    </source>
</evidence>
<dbReference type="FunFam" id="1.20.1080.10:FF:000027">
    <property type="entry name" value="MIP aquaporin"/>
    <property type="match status" value="1"/>
</dbReference>
<dbReference type="GO" id="GO:0005886">
    <property type="term" value="C:plasma membrane"/>
    <property type="evidence" value="ECO:0007669"/>
    <property type="project" value="TreeGrafter"/>
</dbReference>
<evidence type="ECO:0000256" key="1">
    <source>
        <dbReference type="ARBA" id="ARBA00004141"/>
    </source>
</evidence>
<evidence type="ECO:0000256" key="6">
    <source>
        <dbReference type="ARBA" id="ARBA00022989"/>
    </source>
</evidence>
<organism evidence="11 12">
    <name type="scientific">Leucocoprinus leucothites</name>
    <dbReference type="NCBI Taxonomy" id="201217"/>
    <lineage>
        <taxon>Eukaryota</taxon>
        <taxon>Fungi</taxon>
        <taxon>Dikarya</taxon>
        <taxon>Basidiomycota</taxon>
        <taxon>Agaricomycotina</taxon>
        <taxon>Agaricomycetes</taxon>
        <taxon>Agaricomycetidae</taxon>
        <taxon>Agaricales</taxon>
        <taxon>Agaricineae</taxon>
        <taxon>Agaricaceae</taxon>
        <taxon>Leucocoprinus</taxon>
    </lineage>
</organism>
<evidence type="ECO:0000256" key="2">
    <source>
        <dbReference type="ARBA" id="ARBA00006175"/>
    </source>
</evidence>
<dbReference type="CDD" id="cd00333">
    <property type="entry name" value="MIP"/>
    <property type="match status" value="1"/>
</dbReference>
<feature type="transmembrane region" description="Helical" evidence="10">
    <location>
        <begin position="98"/>
        <end position="122"/>
    </location>
</feature>
<evidence type="ECO:0000256" key="10">
    <source>
        <dbReference type="SAM" id="Phobius"/>
    </source>
</evidence>
<comment type="subcellular location">
    <subcellularLocation>
        <location evidence="1">Membrane</location>
        <topology evidence="1">Multi-pass membrane protein</topology>
    </subcellularLocation>
</comment>
<feature type="region of interest" description="Disordered" evidence="9">
    <location>
        <begin position="892"/>
        <end position="951"/>
    </location>
</feature>
<comment type="caution">
    <text evidence="11">The sequence shown here is derived from an EMBL/GenBank/DDBJ whole genome shotgun (WGS) entry which is preliminary data.</text>
</comment>
<feature type="transmembrane region" description="Helical" evidence="10">
    <location>
        <begin position="198"/>
        <end position="218"/>
    </location>
</feature>
<evidence type="ECO:0000256" key="4">
    <source>
        <dbReference type="ARBA" id="ARBA00022692"/>
    </source>
</evidence>
<feature type="transmembrane region" description="Helical" evidence="10">
    <location>
        <begin position="765"/>
        <end position="789"/>
    </location>
</feature>
<sequence length="994" mass="107415">MPGGSMDKGTVEHDSIVTTPIGSDKDYTHRHSHGQDDFDYDEHLTEYPNWWSKYRLIIREAAAEFMGVAIMIIFGNGVDCQAVLSMNTGVASFPRGSWLSLAFGWAAGVAMGVYVAGGISGGHINPAVTLSLAVFRGFPWKKVPVYMLAQLLGALVGSALVYANYIHAIDIVEGGRDIRTIATASLFSTYALDYMTNVSAFFSEFLTSAVLMCMVLAFGDSSNMPAPPGLAPLALFLLVLGIGVSLGMQTGYAINPARDLGPRMMTAMVGYGSQVFTFRSHYWLWCPVIAPFLGCLAGAGMYDIFLFTGKESIVNKPSRTHKCSMAAPKKVVLVTGGNAGIGFELSRLIAQKGHKVWLGARNAVAGEDAATTLRQEGLADVKSVRLDVTDLPSIIAAKEVVEKEDGKLDVLVNNAGISLMDKNQNVLSIDLETIRDCFETNFYGLIRTTQTFFPLVKAAADGAAGYAVIVNVASDMSSTTHQSRPDSQYHVVGYNTSKAAANSYTVALAHELRDSNIKVNVVSPGYTSTKLNFFGEGGKNVTSGAQVILPWTLLDKDGPTVNAQHHSSSELGLAMVAVVIVLLLSYPGSLSSRLVVYTTNVSVFTYLLWLASITYLYTQGTLPINSERLESKNIWNGLVTTAFIFTSSNTLPLYASTKGTIQQLLFDADTALALPGTTPSTGNTSRRDGNDKQPLYRSFKFLSLLSVGLAVGLTLPLVGFAAYPNESPRAPAKVTGSSGYPEQYPDWGFPRPSGDSSPATRIQTYITPALASLTLLFGVPQLLITIPTFPAGSFKWLRGGHRHASTPEPLSRLFLIFKKSLVSLSLIILTFTTTPFKFSTTVWSLTATLAILATYYVPAILHILAHTFKSPLSIILPSTYFSSSLSATTTPRTSFMNLPTPGPSGGLGVGTSTPSSDGNNEFQSSTSARPQPITIPSSSRHRHSNSQVEHDDLLQRKERALQKRQMRRRIIWDIWAWAIFFGGFVVLGVRARMS</sequence>
<dbReference type="PRINTS" id="PR00783">
    <property type="entry name" value="MINTRINSICP"/>
</dbReference>
<feature type="transmembrane region" description="Helical" evidence="10">
    <location>
        <begin position="143"/>
        <end position="163"/>
    </location>
</feature>
<feature type="transmembrane region" description="Helical" evidence="10">
    <location>
        <begin position="594"/>
        <end position="618"/>
    </location>
</feature>
<evidence type="ECO:0000313" key="12">
    <source>
        <dbReference type="Proteomes" id="UP000559027"/>
    </source>
</evidence>
<evidence type="ECO:0000256" key="8">
    <source>
        <dbReference type="ARBA" id="ARBA00034651"/>
    </source>
</evidence>
<dbReference type="GO" id="GO:0015254">
    <property type="term" value="F:glycerol channel activity"/>
    <property type="evidence" value="ECO:0007669"/>
    <property type="project" value="TreeGrafter"/>
</dbReference>
<dbReference type="SUPFAM" id="SSF51735">
    <property type="entry name" value="NAD(P)-binding Rossmann-fold domains"/>
    <property type="match status" value="1"/>
</dbReference>
<feature type="transmembrane region" description="Helical" evidence="10">
    <location>
        <begin position="810"/>
        <end position="831"/>
    </location>
</feature>
<keyword evidence="4 10" id="KW-0812">Transmembrane</keyword>
<comment type="similarity">
    <text evidence="2">Belongs to the MIP/aquaporin (TC 1.A.8) family.</text>
</comment>
<feature type="compositionally biased region" description="Polar residues" evidence="9">
    <location>
        <begin position="910"/>
        <end position="938"/>
    </location>
</feature>
<keyword evidence="5" id="KW-0677">Repeat</keyword>
<dbReference type="Gene3D" id="3.40.50.720">
    <property type="entry name" value="NAD(P)-binding Rossmann-like Domain"/>
    <property type="match status" value="1"/>
</dbReference>
<dbReference type="PANTHER" id="PTHR43829">
    <property type="entry name" value="AQUAPORIN OR AQUAGLYCEROPORIN RELATED"/>
    <property type="match status" value="1"/>
</dbReference>
<name>A0A8H5G8V5_9AGAR</name>
<dbReference type="EMBL" id="JAACJO010000003">
    <property type="protein sequence ID" value="KAF5360498.1"/>
    <property type="molecule type" value="Genomic_DNA"/>
</dbReference>
<feature type="transmembrane region" description="Helical" evidence="10">
    <location>
        <begin position="843"/>
        <end position="865"/>
    </location>
</feature>
<dbReference type="AlphaFoldDB" id="A0A8H5G8V5"/>
<dbReference type="SUPFAM" id="SSF81338">
    <property type="entry name" value="Aquaporin-like"/>
    <property type="match status" value="1"/>
</dbReference>
<feature type="transmembrane region" description="Helical" evidence="10">
    <location>
        <begin position="970"/>
        <end position="989"/>
    </location>
</feature>
<evidence type="ECO:0000313" key="11">
    <source>
        <dbReference type="EMBL" id="KAF5360498.1"/>
    </source>
</evidence>
<keyword evidence="12" id="KW-1185">Reference proteome</keyword>
<dbReference type="Pfam" id="PF00106">
    <property type="entry name" value="adh_short"/>
    <property type="match status" value="1"/>
</dbReference>
<dbReference type="InterPro" id="IPR000425">
    <property type="entry name" value="MIP"/>
</dbReference>
<feature type="transmembrane region" description="Helical" evidence="10">
    <location>
        <begin position="571"/>
        <end position="588"/>
    </location>
</feature>
<evidence type="ECO:0000256" key="5">
    <source>
        <dbReference type="ARBA" id="ARBA00022737"/>
    </source>
</evidence>
<dbReference type="InterPro" id="IPR002347">
    <property type="entry name" value="SDR_fam"/>
</dbReference>
<dbReference type="InterPro" id="IPR023271">
    <property type="entry name" value="Aquaporin-like"/>
</dbReference>
<dbReference type="InterPro" id="IPR050363">
    <property type="entry name" value="MIP/Aquaporin"/>
</dbReference>
<dbReference type="Gene3D" id="1.20.1080.10">
    <property type="entry name" value="Glycerol uptake facilitator protein"/>
    <property type="match status" value="1"/>
</dbReference>
<dbReference type="InterPro" id="IPR036291">
    <property type="entry name" value="NAD(P)-bd_dom_sf"/>
</dbReference>
<keyword evidence="3" id="KW-0813">Transport</keyword>
<feature type="transmembrane region" description="Helical" evidence="10">
    <location>
        <begin position="701"/>
        <end position="723"/>
    </location>
</feature>
<evidence type="ECO:0000256" key="7">
    <source>
        <dbReference type="ARBA" id="ARBA00023136"/>
    </source>
</evidence>
<protein>
    <submittedName>
        <fullName evidence="11">Uncharacterized protein</fullName>
    </submittedName>
</protein>
<dbReference type="PROSITE" id="PS00221">
    <property type="entry name" value="MIP"/>
    <property type="match status" value="1"/>
</dbReference>
<feature type="transmembrane region" description="Helical" evidence="10">
    <location>
        <begin position="61"/>
        <end position="78"/>
    </location>
</feature>
<dbReference type="GO" id="GO:0015250">
    <property type="term" value="F:water channel activity"/>
    <property type="evidence" value="ECO:0007669"/>
    <property type="project" value="TreeGrafter"/>
</dbReference>
<dbReference type="Pfam" id="PF00230">
    <property type="entry name" value="MIP"/>
    <property type="match status" value="1"/>
</dbReference>
<dbReference type="InterPro" id="IPR022357">
    <property type="entry name" value="MIP_CS"/>
</dbReference>
<reference evidence="11 12" key="1">
    <citation type="journal article" date="2020" name="ISME J.">
        <title>Uncovering the hidden diversity of litter-decomposition mechanisms in mushroom-forming fungi.</title>
        <authorList>
            <person name="Floudas D."/>
            <person name="Bentzer J."/>
            <person name="Ahren D."/>
            <person name="Johansson T."/>
            <person name="Persson P."/>
            <person name="Tunlid A."/>
        </authorList>
    </citation>
    <scope>NUCLEOTIDE SEQUENCE [LARGE SCALE GENOMIC DNA]</scope>
    <source>
        <strain evidence="11 12">CBS 146.42</strain>
    </source>
</reference>
<gene>
    <name evidence="11" type="ORF">D9756_004922</name>
</gene>
<accession>A0A8H5G8V5</accession>